<dbReference type="RefSeq" id="WP_344969582.1">
    <property type="nucleotide sequence ID" value="NZ_BAAAVI010000009.1"/>
</dbReference>
<dbReference type="SUPFAM" id="SSF50891">
    <property type="entry name" value="Cyclophilin-like"/>
    <property type="match status" value="1"/>
</dbReference>
<name>A0ABN3VV33_9ACTN</name>
<comment type="caution">
    <text evidence="6">The sequence shown here is derived from an EMBL/GenBank/DDBJ whole genome shotgun (WGS) entry which is preliminary data.</text>
</comment>
<dbReference type="Gene3D" id="2.40.100.10">
    <property type="entry name" value="Cyclophilin-like"/>
    <property type="match status" value="1"/>
</dbReference>
<evidence type="ECO:0000256" key="3">
    <source>
        <dbReference type="ARBA" id="ARBA00022840"/>
    </source>
</evidence>
<organism evidence="6 7">
    <name type="scientific">Streptosporangium fragile</name>
    <dbReference type="NCBI Taxonomy" id="46186"/>
    <lineage>
        <taxon>Bacteria</taxon>
        <taxon>Bacillati</taxon>
        <taxon>Actinomycetota</taxon>
        <taxon>Actinomycetes</taxon>
        <taxon>Streptosporangiales</taxon>
        <taxon>Streptosporangiaceae</taxon>
        <taxon>Streptosporangium</taxon>
    </lineage>
</organism>
<evidence type="ECO:0000256" key="1">
    <source>
        <dbReference type="ARBA" id="ARBA00022741"/>
    </source>
</evidence>
<evidence type="ECO:0000256" key="4">
    <source>
        <dbReference type="SAM" id="MobiDB-lite"/>
    </source>
</evidence>
<dbReference type="SUPFAM" id="SSF160467">
    <property type="entry name" value="PH0987 N-terminal domain-like"/>
    <property type="match status" value="1"/>
</dbReference>
<dbReference type="Gene3D" id="3.30.1360.40">
    <property type="match status" value="1"/>
</dbReference>
<keyword evidence="7" id="KW-1185">Reference proteome</keyword>
<sequence>MTGDDIGTATHGPLRENAAGGPENPPRGPGPAGEGSARAGKHAGPGGDPARAGEHGVPGEGSAAVRRAGEHGLLVETGSLEVSHRLDALLRSDRPAGVVEIVPGPATVLVTAPDTEMSRLRALLSRLLDAARDGGPGGGTTARTVTVPVIYDGADLHDVAALCGLSAGEVVARHTRRELVVGWLGFAPGFAYLTGLDPVLHVPRLDTPRTAVPAGAVAVAGPYSAIYPSASPGGWRLLGRSPMTVWDAAADPPALLTPGTRVRFQEVSGP</sequence>
<evidence type="ECO:0000313" key="6">
    <source>
        <dbReference type="EMBL" id="GAA2859224.1"/>
    </source>
</evidence>
<dbReference type="Proteomes" id="UP001500831">
    <property type="component" value="Unassembled WGS sequence"/>
</dbReference>
<dbReference type="SMART" id="SM00796">
    <property type="entry name" value="AHS1"/>
    <property type="match status" value="1"/>
</dbReference>
<feature type="region of interest" description="Disordered" evidence="4">
    <location>
        <begin position="1"/>
        <end position="64"/>
    </location>
</feature>
<proteinExistence type="predicted"/>
<feature type="domain" description="Carboxyltransferase" evidence="5">
    <location>
        <begin position="63"/>
        <end position="256"/>
    </location>
</feature>
<dbReference type="InterPro" id="IPR029000">
    <property type="entry name" value="Cyclophilin-like_dom_sf"/>
</dbReference>
<protein>
    <recommendedName>
        <fullName evidence="5">Carboxyltransferase domain-containing protein</fullName>
    </recommendedName>
</protein>
<evidence type="ECO:0000313" key="7">
    <source>
        <dbReference type="Proteomes" id="UP001500831"/>
    </source>
</evidence>
<evidence type="ECO:0000256" key="2">
    <source>
        <dbReference type="ARBA" id="ARBA00022801"/>
    </source>
</evidence>
<dbReference type="Pfam" id="PF02682">
    <property type="entry name" value="CT_C_D"/>
    <property type="match status" value="1"/>
</dbReference>
<keyword evidence="3" id="KW-0067">ATP-binding</keyword>
<accession>A0ABN3VV33</accession>
<dbReference type="PANTHER" id="PTHR34698">
    <property type="entry name" value="5-OXOPROLINASE SUBUNIT B"/>
    <property type="match status" value="1"/>
</dbReference>
<keyword evidence="2" id="KW-0378">Hydrolase</keyword>
<evidence type="ECO:0000259" key="5">
    <source>
        <dbReference type="SMART" id="SM00796"/>
    </source>
</evidence>
<dbReference type="InterPro" id="IPR010016">
    <property type="entry name" value="PxpB"/>
</dbReference>
<dbReference type="InterPro" id="IPR003833">
    <property type="entry name" value="CT_C_D"/>
</dbReference>
<keyword evidence="1" id="KW-0547">Nucleotide-binding</keyword>
<dbReference type="EMBL" id="BAAAVI010000009">
    <property type="protein sequence ID" value="GAA2859224.1"/>
    <property type="molecule type" value="Genomic_DNA"/>
</dbReference>
<gene>
    <name evidence="6" type="ORF">GCM10010517_17740</name>
</gene>
<reference evidence="6 7" key="1">
    <citation type="journal article" date="2019" name="Int. J. Syst. Evol. Microbiol.">
        <title>The Global Catalogue of Microorganisms (GCM) 10K type strain sequencing project: providing services to taxonomists for standard genome sequencing and annotation.</title>
        <authorList>
            <consortium name="The Broad Institute Genomics Platform"/>
            <consortium name="The Broad Institute Genome Sequencing Center for Infectious Disease"/>
            <person name="Wu L."/>
            <person name="Ma J."/>
        </authorList>
    </citation>
    <scope>NUCLEOTIDE SEQUENCE [LARGE SCALE GENOMIC DNA]</scope>
    <source>
        <strain evidence="6 7">JCM 6242</strain>
    </source>
</reference>
<dbReference type="PANTHER" id="PTHR34698:SF2">
    <property type="entry name" value="5-OXOPROLINASE SUBUNIT B"/>
    <property type="match status" value="1"/>
</dbReference>